<dbReference type="HOGENOM" id="CLU_346435_0_0_6"/>
<evidence type="ECO:0000256" key="4">
    <source>
        <dbReference type="ARBA" id="ARBA00022679"/>
    </source>
</evidence>
<name>Q88LY3_PSEPK</name>
<dbReference type="Proteomes" id="UP000000556">
    <property type="component" value="Chromosome"/>
</dbReference>
<dbReference type="EMBL" id="AE015451">
    <property type="protein sequence ID" value="AAN67413.1"/>
    <property type="molecule type" value="Genomic_DNA"/>
</dbReference>
<dbReference type="PANTHER" id="PTHR43179">
    <property type="entry name" value="RHAMNOSYLTRANSFERASE WBBL"/>
    <property type="match status" value="1"/>
</dbReference>
<keyword evidence="3" id="KW-0328">Glycosyltransferase</keyword>
<dbReference type="InterPro" id="IPR001173">
    <property type="entry name" value="Glyco_trans_2-like"/>
</dbReference>
<sequence>MSGLRAGHMPKGRLSGRPSFYFFSQAKLMSRQLDHGRETLMDIFHRHRLSNEGYAASVLERAMQTAEHRPEALVWKGMAALAHNPKLAFLFFINAAQLLPDRADVQALVGRALLAQGLAVLATRYLTQAWQKLPDDASLRMLLWQARSQSEPPATLRSMILAHLPEINAPKELAQVIKLLAAQADAPRRIGVVRYLETHREIQGWAIDLGNLQAPASLKIEADSVNVDAVASIPHPLLSAAGLCTTHGGLRVSVPNPKAQVHIRFADNTHLVGSPVFAMPSFVPPIEQGTQVEQKHVDVLIPVYNGLHETLECINSALEARKLNRTPHRLVVIEDATPVPALAKALKMLAGKGKITLVNNAVNMGFIRTMNRAMALSPGRDVVWLNADTRVQGNWLDRLRNIAHSSADIASVTPFTNNGELMSFPQSQVSHAMPNAREQAALDELAKHANISPVEIETGCGFCLYIKRAALNQVGYLDEVYLARGYGEETDWCLRARSFGWRHMGAPNVFVAHQGGISFGAEKTLRVAHNNAILRRRYPGASARYSAFCLRDPIKAARDALQRARLARFAQQSDEQKASQWPMEAGNTLHIHDGTGADSTLSLVWHRDSHRTWVTLKAPLAPLPLELDYEMPGEFSELVQNLATLPLKGVVLEHQVQCPSKLCDLPSLLNIPYTIVHRDGHLQGLDATYDWQRLANRAESVVLPWQSWHSAFAEAFPQANLVIQPCAELPTPATSQPNILLIGDALDDTDIIQTWVRLGRRITRERLPLTLLVKQDTPWLKTLSATGAVQALPQVTGFSLPEIAKATGCDAVVSLAASPGEKWLAPELASQLDLPLYTRCHSLGTEAGATCVTQLPFSLSQA</sequence>
<keyword evidence="2" id="KW-0997">Cell inner membrane</keyword>
<keyword evidence="2" id="KW-0472">Membrane</keyword>
<dbReference type="BioCyc" id="PPUT160488:G1G01-1896-MONOMER"/>
<dbReference type="PROSITE" id="PS51354">
    <property type="entry name" value="GLUTAREDOXIN_2"/>
    <property type="match status" value="1"/>
</dbReference>
<dbReference type="OrthoDB" id="5123492at2"/>
<evidence type="ECO:0000313" key="7">
    <source>
        <dbReference type="Proteomes" id="UP000000556"/>
    </source>
</evidence>
<feature type="domain" description="Glycosyltransferase 2-like" evidence="5">
    <location>
        <begin position="299"/>
        <end position="471"/>
    </location>
</feature>
<keyword evidence="4 6" id="KW-0808">Transferase</keyword>
<dbReference type="PATRIC" id="fig|160488.4.peg.1890"/>
<evidence type="ECO:0000313" key="6">
    <source>
        <dbReference type="EMBL" id="AAN67413.1"/>
    </source>
</evidence>
<dbReference type="Gene3D" id="3.90.550.10">
    <property type="entry name" value="Spore Coat Polysaccharide Biosynthesis Protein SpsA, Chain A"/>
    <property type="match status" value="1"/>
</dbReference>
<dbReference type="InterPro" id="IPR029044">
    <property type="entry name" value="Nucleotide-diphossugar_trans"/>
</dbReference>
<dbReference type="PaxDb" id="160488-PP_1793"/>
<reference evidence="6 7" key="2">
    <citation type="journal article" date="2016" name="Environ. Microbiol.">
        <title>The revisited genome of Pseudomonas putida KT2440 enlightens its value as a robust metabolic chassis.</title>
        <authorList>
            <person name="Belda E."/>
            <person name="van Heck R.G."/>
            <person name="Lopez-Sanchez M.J."/>
            <person name="Cruveiller S."/>
            <person name="Barbe V."/>
            <person name="Fraser C."/>
            <person name="Klenk H.P."/>
            <person name="Petersen J."/>
            <person name="Morgat A."/>
            <person name="Nikel P.I."/>
            <person name="Vallenet D."/>
            <person name="Rouy Z."/>
            <person name="Sekowska A."/>
            <person name="Martins Dos Santos V.A."/>
            <person name="de Lorenzo V."/>
            <person name="Danchin A."/>
            <person name="Medigue C."/>
        </authorList>
    </citation>
    <scope>NUCLEOTIDE SEQUENCE [LARGE SCALE GENOMIC DNA]</scope>
    <source>
        <strain evidence="7">ATCC 47054 / DSM 6125 / CFBP 8728 / NCIMB 11950 / KT2440</strain>
    </source>
</reference>
<comment type="similarity">
    <text evidence="1">Belongs to the glycosyltransferase 2 family.</text>
</comment>
<keyword evidence="2" id="KW-1003">Cell membrane</keyword>
<organism evidence="6 7">
    <name type="scientific">Pseudomonas putida (strain ATCC 47054 / DSM 6125 / CFBP 8728 / NCIMB 11950 / KT2440)</name>
    <dbReference type="NCBI Taxonomy" id="160488"/>
    <lineage>
        <taxon>Bacteria</taxon>
        <taxon>Pseudomonadati</taxon>
        <taxon>Pseudomonadota</taxon>
        <taxon>Gammaproteobacteria</taxon>
        <taxon>Pseudomonadales</taxon>
        <taxon>Pseudomonadaceae</taxon>
        <taxon>Pseudomonas</taxon>
    </lineage>
</organism>
<gene>
    <name evidence="6" type="ordered locus">PP_1793</name>
</gene>
<dbReference type="AlphaFoldDB" id="Q88LY3"/>
<reference evidence="6 7" key="1">
    <citation type="journal article" date="2002" name="Environ. Microbiol.">
        <title>Complete genome sequence and comparative analysis of the metabolically versatile Pseudomonas putida KT2440.</title>
        <authorList>
            <person name="Nelson K.E."/>
            <person name="Weinel C."/>
            <person name="Paulsen I.T."/>
            <person name="Dodson R.J."/>
            <person name="Hilbert H."/>
            <person name="Martins dos Santos V.A."/>
            <person name="Fouts D.E."/>
            <person name="Gill S.R."/>
            <person name="Pop M."/>
            <person name="Holmes M."/>
            <person name="Brinkac L."/>
            <person name="Beanan M."/>
            <person name="DeBoy R.T."/>
            <person name="Daugherty S."/>
            <person name="Kolonay J."/>
            <person name="Madupu R."/>
            <person name="Nelson W."/>
            <person name="White O."/>
            <person name="Peterson J."/>
            <person name="Khouri H."/>
            <person name="Hance I."/>
            <person name="Chris Lee P."/>
            <person name="Holtzapple E."/>
            <person name="Scanlan D."/>
            <person name="Tran K."/>
            <person name="Moazzez A."/>
            <person name="Utterback T."/>
            <person name="Rizzo M."/>
            <person name="Lee K."/>
            <person name="Kosack D."/>
            <person name="Moestl D."/>
            <person name="Wedler H."/>
            <person name="Lauber J."/>
            <person name="Stjepandic D."/>
            <person name="Hoheisel J."/>
            <person name="Straetz M."/>
            <person name="Heim S."/>
            <person name="Kiewitz C."/>
            <person name="Eisen J.A."/>
            <person name="Timmis K.N."/>
            <person name="Dusterhoft A."/>
            <person name="Tummler B."/>
            <person name="Fraser C.M."/>
        </authorList>
    </citation>
    <scope>NUCLEOTIDE SEQUENCE [LARGE SCALE GENOMIC DNA]</scope>
    <source>
        <strain evidence="7">ATCC 47054 / DSM 6125 / CFBP 8728 / NCIMB 11950 / KT2440</strain>
    </source>
</reference>
<proteinExistence type="inferred from homology"/>
<dbReference type="STRING" id="160488.PP_1793"/>
<dbReference type="SUPFAM" id="SSF53448">
    <property type="entry name" value="Nucleotide-diphospho-sugar transferases"/>
    <property type="match status" value="1"/>
</dbReference>
<evidence type="ECO:0000256" key="1">
    <source>
        <dbReference type="ARBA" id="ARBA00006739"/>
    </source>
</evidence>
<evidence type="ECO:0000259" key="5">
    <source>
        <dbReference type="Pfam" id="PF00535"/>
    </source>
</evidence>
<evidence type="ECO:0000256" key="2">
    <source>
        <dbReference type="ARBA" id="ARBA00022519"/>
    </source>
</evidence>
<accession>Q88LY3</accession>
<keyword evidence="7" id="KW-1185">Reference proteome</keyword>
<protein>
    <submittedName>
        <fullName evidence="6">Glycosyl transferase, group 2 family protein</fullName>
    </submittedName>
</protein>
<dbReference type="Pfam" id="PF00535">
    <property type="entry name" value="Glycos_transf_2"/>
    <property type="match status" value="1"/>
</dbReference>
<dbReference type="InterPro" id="IPR011990">
    <property type="entry name" value="TPR-like_helical_dom_sf"/>
</dbReference>
<dbReference type="PANTHER" id="PTHR43179:SF12">
    <property type="entry name" value="GALACTOFURANOSYLTRANSFERASE GLFT2"/>
    <property type="match status" value="1"/>
</dbReference>
<dbReference type="eggNOG" id="COG1216">
    <property type="taxonomic scope" value="Bacteria"/>
</dbReference>
<dbReference type="KEGG" id="ppu:PP_1793"/>
<dbReference type="CAZy" id="GT2">
    <property type="family name" value="Glycosyltransferase Family 2"/>
</dbReference>
<dbReference type="SUPFAM" id="SSF48452">
    <property type="entry name" value="TPR-like"/>
    <property type="match status" value="1"/>
</dbReference>
<dbReference type="GO" id="GO:0016757">
    <property type="term" value="F:glycosyltransferase activity"/>
    <property type="evidence" value="ECO:0007669"/>
    <property type="project" value="UniProtKB-KW"/>
</dbReference>
<evidence type="ECO:0000256" key="3">
    <source>
        <dbReference type="ARBA" id="ARBA00022676"/>
    </source>
</evidence>